<dbReference type="AlphaFoldDB" id="A7ANG2"/>
<proteinExistence type="predicted"/>
<dbReference type="OMA" id="EFFFKFQ"/>
<evidence type="ECO:0000256" key="1">
    <source>
        <dbReference type="SAM" id="Phobius"/>
    </source>
</evidence>
<sequence>MVADNGIMSSPPFRTSKQSYLLRDRNLIGKGPFGLSIAATCLTIAILASVLYGIIWALEGSVLYEIFGMSMPLVAKISSLLSTLFLFTVLFKSTAMVYILIGSCVMYTMLHVTILSMVIFFYMEYIKETDVLFRLMYYERSTIYFVSFISVSIIRLIITFPLLYYSLILAAIRINGGSGWEGKTALELEKSALDKQLMELQNRKEWVNTLSTPEDN</sequence>
<feature type="transmembrane region" description="Helical" evidence="1">
    <location>
        <begin position="70"/>
        <end position="91"/>
    </location>
</feature>
<comment type="caution">
    <text evidence="2">The sequence shown here is derived from an EMBL/GenBank/DDBJ whole genome shotgun (WGS) entry which is preliminary data.</text>
</comment>
<reference evidence="2 3" key="1">
    <citation type="journal article" date="2007" name="PLoS Pathog.">
        <title>Genome sequence of Babesia bovis and comparative analysis of apicomplexan hemoprotozoa.</title>
        <authorList>
            <person name="Brayton K.A."/>
            <person name="Lau A.O.T."/>
            <person name="Herndon D.R."/>
            <person name="Hannick L."/>
            <person name="Kappmeyer L.S."/>
            <person name="Berens S.J."/>
            <person name="Bidwell S.L."/>
            <person name="Brown W.C."/>
            <person name="Crabtree J."/>
            <person name="Fadrosh D."/>
            <person name="Feldblum T."/>
            <person name="Forberger H.A."/>
            <person name="Haas B.J."/>
            <person name="Howell J.M."/>
            <person name="Khouri H."/>
            <person name="Koo H."/>
            <person name="Mann D.J."/>
            <person name="Norimine J."/>
            <person name="Paulsen I.T."/>
            <person name="Radune D."/>
            <person name="Ren Q."/>
            <person name="Smith R.K. Jr."/>
            <person name="Suarez C.E."/>
            <person name="White O."/>
            <person name="Wortman J.R."/>
            <person name="Knowles D.P. Jr."/>
            <person name="McElwain T.F."/>
            <person name="Nene V.M."/>
        </authorList>
    </citation>
    <scope>NUCLEOTIDE SEQUENCE [LARGE SCALE GENOMIC DNA]</scope>
    <source>
        <strain evidence="2">T2Bo</strain>
    </source>
</reference>
<reference evidence="3" key="2">
    <citation type="journal article" date="2020" name="Data Brief">
        <title>Transcriptome dataset of Babesia bovis life stages within vertebrate and invertebrate hosts.</title>
        <authorList>
            <person name="Ueti M.W."/>
            <person name="Johnson W.C."/>
            <person name="Kappmeyer L.S."/>
            <person name="Herndon D.R."/>
            <person name="Mousel M.R."/>
            <person name="Reif K.E."/>
            <person name="Taus N.S."/>
            <person name="Ifeonu O.O."/>
            <person name="Silva J.C."/>
            <person name="Suarez C.E."/>
            <person name="Brayton K.A."/>
        </authorList>
    </citation>
    <scope>NUCLEOTIDE SEQUENCE [LARGE SCALE GENOMIC DNA]</scope>
</reference>
<dbReference type="eggNOG" id="ENOG502TND1">
    <property type="taxonomic scope" value="Eukaryota"/>
</dbReference>
<keyword evidence="3" id="KW-1185">Reference proteome</keyword>
<feature type="transmembrane region" description="Helical" evidence="1">
    <location>
        <begin position="98"/>
        <end position="123"/>
    </location>
</feature>
<keyword evidence="1" id="KW-0472">Membrane</keyword>
<keyword evidence="1" id="KW-1133">Transmembrane helix</keyword>
<dbReference type="VEuPathDB" id="PiroplasmaDB:BBOV_III005330"/>
<evidence type="ECO:0000313" key="2">
    <source>
        <dbReference type="EMBL" id="EDO08096.1"/>
    </source>
</evidence>
<accession>A7ANG2</accession>
<evidence type="ECO:0000313" key="3">
    <source>
        <dbReference type="Proteomes" id="UP000002173"/>
    </source>
</evidence>
<dbReference type="RefSeq" id="XP_001611664.1">
    <property type="nucleotide sequence ID" value="XM_001611614.1"/>
</dbReference>
<dbReference type="GeneID" id="5479913"/>
<keyword evidence="1" id="KW-0812">Transmembrane</keyword>
<protein>
    <submittedName>
        <fullName evidence="2">Uncharacterized protein</fullName>
    </submittedName>
</protein>
<name>A7ANG2_BABBO</name>
<dbReference type="Proteomes" id="UP000002173">
    <property type="component" value="Unassembled WGS sequence"/>
</dbReference>
<reference evidence="3" key="3">
    <citation type="journal article" date="2021" name="Int. J. Parasitol.">
        <title>Comparative analysis of gene expression between Babesia bovis blood stages and kinetes allowed by improved genome annotation.</title>
        <authorList>
            <person name="Ueti M.W."/>
            <person name="Johnson W.C."/>
            <person name="Kappmeyer L.S."/>
            <person name="Herndon D.R."/>
            <person name="Mousel M.R."/>
            <person name="Reif K.E."/>
            <person name="Taus N.S."/>
            <person name="Ifeonu O.O."/>
            <person name="Silva J.C."/>
            <person name="Suarez C.E."/>
            <person name="Brayton K.A."/>
        </authorList>
    </citation>
    <scope>NUCLEOTIDE SEQUENCE [LARGE SCALE GENOMIC DNA]</scope>
</reference>
<feature type="transmembrane region" description="Helical" evidence="1">
    <location>
        <begin position="143"/>
        <end position="165"/>
    </location>
</feature>
<dbReference type="EMBL" id="AAXT01000001">
    <property type="protein sequence ID" value="EDO08096.1"/>
    <property type="molecule type" value="Genomic_DNA"/>
</dbReference>
<dbReference type="KEGG" id="bbo:BBOV_III005330"/>
<feature type="transmembrane region" description="Helical" evidence="1">
    <location>
        <begin position="33"/>
        <end position="58"/>
    </location>
</feature>
<gene>
    <name evidence="2" type="ORF">BBOV_III005330</name>
</gene>
<organism evidence="2 3">
    <name type="scientific">Babesia bovis</name>
    <dbReference type="NCBI Taxonomy" id="5865"/>
    <lineage>
        <taxon>Eukaryota</taxon>
        <taxon>Sar</taxon>
        <taxon>Alveolata</taxon>
        <taxon>Apicomplexa</taxon>
        <taxon>Aconoidasida</taxon>
        <taxon>Piroplasmida</taxon>
        <taxon>Babesiidae</taxon>
        <taxon>Babesia</taxon>
    </lineage>
</organism>
<dbReference type="InParanoid" id="A7ANG2"/>